<evidence type="ECO:0000313" key="2">
    <source>
        <dbReference type="EMBL" id="NMO97710.1"/>
    </source>
</evidence>
<proteinExistence type="predicted"/>
<organism evidence="2 3">
    <name type="scientific">Paenibacillus lemnae</name>
    <dbReference type="NCBI Taxonomy" id="1330551"/>
    <lineage>
        <taxon>Bacteria</taxon>
        <taxon>Bacillati</taxon>
        <taxon>Bacillota</taxon>
        <taxon>Bacilli</taxon>
        <taxon>Bacillales</taxon>
        <taxon>Paenibacillaceae</taxon>
        <taxon>Paenibacillus</taxon>
    </lineage>
</organism>
<protein>
    <submittedName>
        <fullName evidence="2">Uncharacterized protein</fullName>
    </submittedName>
</protein>
<evidence type="ECO:0000313" key="3">
    <source>
        <dbReference type="Proteomes" id="UP000565468"/>
    </source>
</evidence>
<keyword evidence="3" id="KW-1185">Reference proteome</keyword>
<keyword evidence="1" id="KW-1133">Transmembrane helix</keyword>
<dbReference type="RefSeq" id="WP_169506484.1">
    <property type="nucleotide sequence ID" value="NZ_JABBPN010000021.1"/>
</dbReference>
<feature type="transmembrane region" description="Helical" evidence="1">
    <location>
        <begin position="71"/>
        <end position="90"/>
    </location>
</feature>
<feature type="transmembrane region" description="Helical" evidence="1">
    <location>
        <begin position="110"/>
        <end position="128"/>
    </location>
</feature>
<gene>
    <name evidence="2" type="ORF">HII30_18255</name>
</gene>
<feature type="transmembrane region" description="Helical" evidence="1">
    <location>
        <begin position="7"/>
        <end position="24"/>
    </location>
</feature>
<name>A0A848MC40_PAELE</name>
<feature type="transmembrane region" description="Helical" evidence="1">
    <location>
        <begin position="140"/>
        <end position="156"/>
    </location>
</feature>
<keyword evidence="1" id="KW-0812">Transmembrane</keyword>
<accession>A0A848MC40</accession>
<dbReference type="AlphaFoldDB" id="A0A848MC40"/>
<dbReference type="Proteomes" id="UP000565468">
    <property type="component" value="Unassembled WGS sequence"/>
</dbReference>
<dbReference type="EMBL" id="JABBPN010000021">
    <property type="protein sequence ID" value="NMO97710.1"/>
    <property type="molecule type" value="Genomic_DNA"/>
</dbReference>
<sequence>MKRSDLFYIWVAITGYLAGVFAYLTSLRSLEGSDFIHTEQLVAWTLFPFFTVGILLYLLCVIVLRSINRYYLWLQTLAFILVGIVPITMIPFLMGSFSAANFRFVFSPEGFFFMLFFTTTAIVCSYGTWVAQKRLDKKPFLILFVLIVLAFAIVIAV</sequence>
<feature type="transmembrane region" description="Helical" evidence="1">
    <location>
        <begin position="44"/>
        <end position="64"/>
    </location>
</feature>
<comment type="caution">
    <text evidence="2">The sequence shown here is derived from an EMBL/GenBank/DDBJ whole genome shotgun (WGS) entry which is preliminary data.</text>
</comment>
<keyword evidence="1" id="KW-0472">Membrane</keyword>
<reference evidence="2 3" key="1">
    <citation type="submission" date="2020-04" db="EMBL/GenBank/DDBJ databases">
        <title>Paenibacillus algicola sp. nov., a novel marine bacterium producing alginate lyase.</title>
        <authorList>
            <person name="Huang H."/>
        </authorList>
    </citation>
    <scope>NUCLEOTIDE SEQUENCE [LARGE SCALE GENOMIC DNA]</scope>
    <source>
        <strain evidence="2 3">L7-75</strain>
    </source>
</reference>
<evidence type="ECO:0000256" key="1">
    <source>
        <dbReference type="SAM" id="Phobius"/>
    </source>
</evidence>